<evidence type="ECO:0000259" key="9">
    <source>
        <dbReference type="Pfam" id="PF00361"/>
    </source>
</evidence>
<proteinExistence type="predicted"/>
<feature type="transmembrane region" description="Helical" evidence="8">
    <location>
        <begin position="216"/>
        <end position="238"/>
    </location>
</feature>
<dbReference type="RefSeq" id="WP_344606281.1">
    <property type="nucleotide sequence ID" value="NZ_BAAAHE010000025.1"/>
</dbReference>
<evidence type="ECO:0000256" key="4">
    <source>
        <dbReference type="ARBA" id="ARBA00022989"/>
    </source>
</evidence>
<comment type="subcellular location">
    <subcellularLocation>
        <location evidence="1">Cell membrane</location>
        <topology evidence="1">Multi-pass membrane protein</topology>
    </subcellularLocation>
    <subcellularLocation>
        <location evidence="7">Membrane</location>
        <topology evidence="7">Multi-pass membrane protein</topology>
    </subcellularLocation>
</comment>
<feature type="transmembrane region" description="Helical" evidence="8">
    <location>
        <begin position="75"/>
        <end position="95"/>
    </location>
</feature>
<organism evidence="10 11">
    <name type="scientific">Sporichthya brevicatena</name>
    <dbReference type="NCBI Taxonomy" id="171442"/>
    <lineage>
        <taxon>Bacteria</taxon>
        <taxon>Bacillati</taxon>
        <taxon>Actinomycetota</taxon>
        <taxon>Actinomycetes</taxon>
        <taxon>Sporichthyales</taxon>
        <taxon>Sporichthyaceae</taxon>
        <taxon>Sporichthya</taxon>
    </lineage>
</organism>
<dbReference type="PANTHER" id="PTHR42682:SF5">
    <property type="entry name" value="HYDROGENASE-4 COMPONENT F"/>
    <property type="match status" value="1"/>
</dbReference>
<feature type="transmembrane region" description="Helical" evidence="8">
    <location>
        <begin position="116"/>
        <end position="132"/>
    </location>
</feature>
<dbReference type="PANTHER" id="PTHR42682">
    <property type="entry name" value="HYDROGENASE-4 COMPONENT F"/>
    <property type="match status" value="1"/>
</dbReference>
<accession>A0ABN1H0T0</accession>
<reference evidence="10 11" key="1">
    <citation type="journal article" date="2019" name="Int. J. Syst. Evol. Microbiol.">
        <title>The Global Catalogue of Microorganisms (GCM) 10K type strain sequencing project: providing services to taxonomists for standard genome sequencing and annotation.</title>
        <authorList>
            <consortium name="The Broad Institute Genomics Platform"/>
            <consortium name="The Broad Institute Genome Sequencing Center for Infectious Disease"/>
            <person name="Wu L."/>
            <person name="Ma J."/>
        </authorList>
    </citation>
    <scope>NUCLEOTIDE SEQUENCE [LARGE SCALE GENOMIC DNA]</scope>
    <source>
        <strain evidence="10 11">JCM 10671</strain>
    </source>
</reference>
<sequence length="501" mass="50788">MTEPTTGAGTTALLCAPLLVPFAVAALGVVFGWRRPVAWGHVAAALSILAVGVAAGVRTADGEALAVGDQLRVDALSAVMLVVIGAVATVATWSGSTFQNDELALGRATPRSAQRFAFLLPIFLAAMASAVMAANLGLMWAAIEATTVATAFLVGQNRNRAGLEATWKYVVICSVGIALAYLGTVLVYFASRHSGAGEGSLNWATLAADAENLDPAVMRIAFALIVIGFGTKAGLIPLHSWLPDAHGQAPAPVSALMSGVLLPVAIYALVRHRVLVGAVDPEFARNLLLVVGLGSAALAASLLLVQRDYKRMLAYSSMEHMGLVAVGVAVGTPLALAAVLLHLLGHGLGKAVLFCGAGQLLQVNGSAKIADLRALLVRTPALGLVTALGLAALLGLPPFSLFASEIALARAVALSGHEWVLAPIGLVLLVAFAAIGIRASAMLLGPDDPAPAPAGTVRLRAGSRVAAAPLVVGLIALAAIGVVTWPLDDLLTTAAAIGAGS</sequence>
<evidence type="ECO:0000256" key="3">
    <source>
        <dbReference type="ARBA" id="ARBA00022692"/>
    </source>
</evidence>
<evidence type="ECO:0000256" key="5">
    <source>
        <dbReference type="ARBA" id="ARBA00023002"/>
    </source>
</evidence>
<keyword evidence="3 7" id="KW-0812">Transmembrane</keyword>
<feature type="domain" description="NADH:quinone oxidoreductase/Mrp antiporter transmembrane" evidence="9">
    <location>
        <begin position="133"/>
        <end position="421"/>
    </location>
</feature>
<protein>
    <submittedName>
        <fullName evidence="10">Hydrogenase HycQ</fullName>
    </submittedName>
</protein>
<feature type="transmembrane region" description="Helical" evidence="8">
    <location>
        <begin position="321"/>
        <end position="345"/>
    </location>
</feature>
<evidence type="ECO:0000313" key="10">
    <source>
        <dbReference type="EMBL" id="GAA0625330.1"/>
    </source>
</evidence>
<keyword evidence="4 8" id="KW-1133">Transmembrane helix</keyword>
<evidence type="ECO:0000256" key="6">
    <source>
        <dbReference type="ARBA" id="ARBA00023136"/>
    </source>
</evidence>
<evidence type="ECO:0000256" key="7">
    <source>
        <dbReference type="RuleBase" id="RU000320"/>
    </source>
</evidence>
<keyword evidence="5" id="KW-0560">Oxidoreductase</keyword>
<evidence type="ECO:0000256" key="8">
    <source>
        <dbReference type="SAM" id="Phobius"/>
    </source>
</evidence>
<feature type="transmembrane region" description="Helical" evidence="8">
    <location>
        <begin position="6"/>
        <end position="30"/>
    </location>
</feature>
<comment type="caution">
    <text evidence="10">The sequence shown here is derived from an EMBL/GenBank/DDBJ whole genome shotgun (WGS) entry which is preliminary data.</text>
</comment>
<feature type="transmembrane region" description="Helical" evidence="8">
    <location>
        <begin position="465"/>
        <end position="485"/>
    </location>
</feature>
<keyword evidence="2" id="KW-1003">Cell membrane</keyword>
<feature type="transmembrane region" description="Helical" evidence="8">
    <location>
        <begin position="138"/>
        <end position="155"/>
    </location>
</feature>
<dbReference type="PRINTS" id="PR01437">
    <property type="entry name" value="NUOXDRDTASE4"/>
</dbReference>
<feature type="transmembrane region" description="Helical" evidence="8">
    <location>
        <begin position="419"/>
        <end position="444"/>
    </location>
</feature>
<feature type="transmembrane region" description="Helical" evidence="8">
    <location>
        <begin position="37"/>
        <end position="55"/>
    </location>
</feature>
<feature type="transmembrane region" description="Helical" evidence="8">
    <location>
        <begin position="283"/>
        <end position="305"/>
    </location>
</feature>
<dbReference type="EMBL" id="BAAAHE010000025">
    <property type="protein sequence ID" value="GAA0625330.1"/>
    <property type="molecule type" value="Genomic_DNA"/>
</dbReference>
<dbReference type="InterPro" id="IPR052175">
    <property type="entry name" value="ComplexI-like_HydComp"/>
</dbReference>
<evidence type="ECO:0000256" key="2">
    <source>
        <dbReference type="ARBA" id="ARBA00022475"/>
    </source>
</evidence>
<dbReference type="Pfam" id="PF00361">
    <property type="entry name" value="Proton_antipo_M"/>
    <property type="match status" value="1"/>
</dbReference>
<feature type="transmembrane region" description="Helical" evidence="8">
    <location>
        <begin position="167"/>
        <end position="190"/>
    </location>
</feature>
<feature type="transmembrane region" description="Helical" evidence="8">
    <location>
        <begin position="250"/>
        <end position="271"/>
    </location>
</feature>
<evidence type="ECO:0000256" key="1">
    <source>
        <dbReference type="ARBA" id="ARBA00004651"/>
    </source>
</evidence>
<gene>
    <name evidence="10" type="ORF">GCM10009547_30770</name>
</gene>
<evidence type="ECO:0000313" key="11">
    <source>
        <dbReference type="Proteomes" id="UP001500957"/>
    </source>
</evidence>
<dbReference type="Proteomes" id="UP001500957">
    <property type="component" value="Unassembled WGS sequence"/>
</dbReference>
<keyword evidence="11" id="KW-1185">Reference proteome</keyword>
<keyword evidence="6 8" id="KW-0472">Membrane</keyword>
<name>A0ABN1H0T0_9ACTN</name>
<feature type="transmembrane region" description="Helical" evidence="8">
    <location>
        <begin position="381"/>
        <end position="399"/>
    </location>
</feature>
<dbReference type="InterPro" id="IPR001750">
    <property type="entry name" value="ND/Mrp_TM"/>
</dbReference>
<dbReference type="InterPro" id="IPR003918">
    <property type="entry name" value="NADH_UbQ_OxRdtase"/>
</dbReference>